<gene>
    <name evidence="1" type="ORF">BD310DRAFT_911404</name>
</gene>
<sequence>MTSILVSHFILNLREAASRPYQPDSNDSTLSDWHVADSNSRCFLIKLWTDADGGATSAFLAPLGAQLDHSIDVPERLVRASTDRLSLGRLQ</sequence>
<evidence type="ECO:0000313" key="2">
    <source>
        <dbReference type="Proteomes" id="UP000292082"/>
    </source>
</evidence>
<protein>
    <submittedName>
        <fullName evidence="1">Uncharacterized protein</fullName>
    </submittedName>
</protein>
<dbReference type="Proteomes" id="UP000292082">
    <property type="component" value="Unassembled WGS sequence"/>
</dbReference>
<keyword evidence="2" id="KW-1185">Reference proteome</keyword>
<accession>A0A4Q9NQ30</accession>
<organism evidence="1 2">
    <name type="scientific">Dichomitus squalens</name>
    <dbReference type="NCBI Taxonomy" id="114155"/>
    <lineage>
        <taxon>Eukaryota</taxon>
        <taxon>Fungi</taxon>
        <taxon>Dikarya</taxon>
        <taxon>Basidiomycota</taxon>
        <taxon>Agaricomycotina</taxon>
        <taxon>Agaricomycetes</taxon>
        <taxon>Polyporales</taxon>
        <taxon>Polyporaceae</taxon>
        <taxon>Dichomitus</taxon>
    </lineage>
</organism>
<reference evidence="1 2" key="1">
    <citation type="submission" date="2019-01" db="EMBL/GenBank/DDBJ databases">
        <title>Draft genome sequences of three monokaryotic isolates of the white-rot basidiomycete fungus Dichomitus squalens.</title>
        <authorList>
            <consortium name="DOE Joint Genome Institute"/>
            <person name="Lopez S.C."/>
            <person name="Andreopoulos B."/>
            <person name="Pangilinan J."/>
            <person name="Lipzen A."/>
            <person name="Riley R."/>
            <person name="Ahrendt S."/>
            <person name="Ng V."/>
            <person name="Barry K."/>
            <person name="Daum C."/>
            <person name="Grigoriev I.V."/>
            <person name="Hilden K.S."/>
            <person name="Makela M.R."/>
            <person name="de Vries R.P."/>
        </authorList>
    </citation>
    <scope>NUCLEOTIDE SEQUENCE [LARGE SCALE GENOMIC DNA]</scope>
    <source>
        <strain evidence="1 2">CBS 464.89</strain>
    </source>
</reference>
<proteinExistence type="predicted"/>
<evidence type="ECO:0000313" key="1">
    <source>
        <dbReference type="EMBL" id="TBU65474.1"/>
    </source>
</evidence>
<dbReference type="AlphaFoldDB" id="A0A4Q9NQ30"/>
<name>A0A4Q9NQ30_9APHY</name>
<dbReference type="EMBL" id="ML145084">
    <property type="protein sequence ID" value="TBU65474.1"/>
    <property type="molecule type" value="Genomic_DNA"/>
</dbReference>